<organism evidence="2 3">
    <name type="scientific">Sphingomonas lutea</name>
    <dbReference type="NCBI Taxonomy" id="1045317"/>
    <lineage>
        <taxon>Bacteria</taxon>
        <taxon>Pseudomonadati</taxon>
        <taxon>Pseudomonadota</taxon>
        <taxon>Alphaproteobacteria</taxon>
        <taxon>Sphingomonadales</taxon>
        <taxon>Sphingomonadaceae</taxon>
        <taxon>Sphingomonas</taxon>
    </lineage>
</organism>
<evidence type="ECO:0000259" key="1">
    <source>
        <dbReference type="Pfam" id="PF11984"/>
    </source>
</evidence>
<sequence length="215" mass="23418">MGSLTVATATAAVGLDLRARTQKPVQAALAEQFPERLGAWVALEQEGIVRPPEQGAKSRYDQEVSRVFAAPDEPSVMLLVAYGSTQSDTLQVHRPEFCYPASGFKILETRDVSQPVTSGLSLPAGFFTAVRGQRVEQVLYWVRLGDYFPDSWLQQHLARLKNSARGLVSDGILVRASVIDGDAQRASVLLSRFLQQLALQSTPLGRQALLGRALA</sequence>
<dbReference type="RefSeq" id="WP_187537715.1">
    <property type="nucleotide sequence ID" value="NZ_CP060718.1"/>
</dbReference>
<reference evidence="2 3" key="1">
    <citation type="submission" date="2020-08" db="EMBL/GenBank/DDBJ databases">
        <title>Genome sequence of Sphingomonas lutea KCTC 23642T.</title>
        <authorList>
            <person name="Hyun D.-W."/>
            <person name="Bae J.-W."/>
        </authorList>
    </citation>
    <scope>NUCLEOTIDE SEQUENCE [LARGE SCALE GENOMIC DNA]</scope>
    <source>
        <strain evidence="2 3">KCTC 23642</strain>
    </source>
</reference>
<dbReference type="InterPro" id="IPR014263">
    <property type="entry name" value="Methanolan_biosynth_EpsI"/>
</dbReference>
<proteinExistence type="predicted"/>
<dbReference type="EMBL" id="CP060718">
    <property type="protein sequence ID" value="QNN67123.1"/>
    <property type="molecule type" value="Genomic_DNA"/>
</dbReference>
<evidence type="ECO:0000313" key="2">
    <source>
        <dbReference type="EMBL" id="QNN67123.1"/>
    </source>
</evidence>
<dbReference type="Proteomes" id="UP000515971">
    <property type="component" value="Chromosome"/>
</dbReference>
<dbReference type="AlphaFoldDB" id="A0A7G9SGZ8"/>
<dbReference type="NCBIfam" id="TIGR02914">
    <property type="entry name" value="EpsI_fam"/>
    <property type="match status" value="1"/>
</dbReference>
<name>A0A7G9SGZ8_9SPHN</name>
<evidence type="ECO:0000313" key="3">
    <source>
        <dbReference type="Proteomes" id="UP000515971"/>
    </source>
</evidence>
<accession>A0A7G9SGZ8</accession>
<protein>
    <submittedName>
        <fullName evidence="2">EpsI family protein</fullName>
    </submittedName>
</protein>
<dbReference type="KEGG" id="slut:H9L13_10900"/>
<feature type="domain" description="Methanolan biosynthesis EpsI" evidence="1">
    <location>
        <begin position="7"/>
        <end position="198"/>
    </location>
</feature>
<gene>
    <name evidence="2" type="primary">epsI</name>
    <name evidence="2" type="ORF">H9L13_10900</name>
</gene>
<dbReference type="Pfam" id="PF11984">
    <property type="entry name" value="DUF3485"/>
    <property type="match status" value="1"/>
</dbReference>
<keyword evidence="3" id="KW-1185">Reference proteome</keyword>